<dbReference type="InterPro" id="IPR011856">
    <property type="entry name" value="tRNA_endonuc-like_dom_sf"/>
</dbReference>
<accession>A0A7U3UYP7</accession>
<reference evidence="3 4" key="4">
    <citation type="journal article" date="2020" name="Sci. Rep.">
        <title>beta-carboline chemical signals induce reveromycin production through a LuxR family regulator in Streptomyces sp. SN-593.</title>
        <authorList>
            <person name="Panthee S."/>
            <person name="Kito N."/>
            <person name="Hayashi T."/>
            <person name="Shimizu T."/>
            <person name="Ishikawa J."/>
            <person name="Hamamoto H."/>
            <person name="Osada H."/>
            <person name="Takahashi S."/>
        </authorList>
    </citation>
    <scope>NUCLEOTIDE SEQUENCE [LARGE SCALE GENOMIC DNA]</scope>
    <source>
        <strain evidence="3 4">SN-593</strain>
    </source>
</reference>
<dbReference type="PANTHER" id="PTHR30015">
    <property type="entry name" value="MRR RESTRICTION SYSTEM PROTEIN"/>
    <property type="match status" value="1"/>
</dbReference>
<evidence type="ECO:0000313" key="3">
    <source>
        <dbReference type="EMBL" id="BBB01092.1"/>
    </source>
</evidence>
<dbReference type="EMBL" id="AP018365">
    <property type="protein sequence ID" value="BBB01092.1"/>
    <property type="molecule type" value="Genomic_DNA"/>
</dbReference>
<dbReference type="PANTHER" id="PTHR30015:SF6">
    <property type="entry name" value="SLL1429 PROTEIN"/>
    <property type="match status" value="1"/>
</dbReference>
<organism evidence="3 4">
    <name type="scientific">Actinacidiphila reveromycinica</name>
    <dbReference type="NCBI Taxonomy" id="659352"/>
    <lineage>
        <taxon>Bacteria</taxon>
        <taxon>Bacillati</taxon>
        <taxon>Actinomycetota</taxon>
        <taxon>Actinomycetes</taxon>
        <taxon>Kitasatosporales</taxon>
        <taxon>Streptomycetaceae</taxon>
        <taxon>Actinacidiphila</taxon>
    </lineage>
</organism>
<keyword evidence="1" id="KW-0472">Membrane</keyword>
<dbReference type="Pfam" id="PF04471">
    <property type="entry name" value="Mrr_cat"/>
    <property type="match status" value="1"/>
</dbReference>
<dbReference type="SUPFAM" id="SSF52980">
    <property type="entry name" value="Restriction endonuclease-like"/>
    <property type="match status" value="1"/>
</dbReference>
<evidence type="ECO:0000259" key="2">
    <source>
        <dbReference type="Pfam" id="PF04471"/>
    </source>
</evidence>
<keyword evidence="4" id="KW-1185">Reference proteome</keyword>
<reference evidence="3 4" key="2">
    <citation type="journal article" date="2011" name="J. Antibiot.">
        <title>Furaquinocins I and J: novel polyketide isoprenoid hybrid compounds from Streptomyces reveromyceticus SN-593.</title>
        <authorList>
            <person name="Panthee S."/>
            <person name="Takahashi S."/>
            <person name="Takagi H."/>
            <person name="Nogawa T."/>
            <person name="Oowada E."/>
            <person name="Uramoto M."/>
            <person name="Osada H."/>
        </authorList>
    </citation>
    <scope>NUCLEOTIDE SEQUENCE [LARGE SCALE GENOMIC DNA]</scope>
    <source>
        <strain evidence="3 4">SN-593</strain>
    </source>
</reference>
<evidence type="ECO:0000256" key="1">
    <source>
        <dbReference type="SAM" id="Phobius"/>
    </source>
</evidence>
<protein>
    <recommendedName>
        <fullName evidence="2">Restriction endonuclease type IV Mrr domain-containing protein</fullName>
    </recommendedName>
</protein>
<feature type="transmembrane region" description="Helical" evidence="1">
    <location>
        <begin position="43"/>
        <end position="61"/>
    </location>
</feature>
<feature type="domain" description="Restriction endonuclease type IV Mrr" evidence="2">
    <location>
        <begin position="82"/>
        <end position="194"/>
    </location>
</feature>
<evidence type="ECO:0000313" key="4">
    <source>
        <dbReference type="Proteomes" id="UP000595703"/>
    </source>
</evidence>
<reference evidence="3 4" key="3">
    <citation type="journal article" date="2011" name="Nat. Chem. Biol.">
        <title>Reveromycin A biosynthesis uses RevG and RevJ for stereospecific spiroacetal formation.</title>
        <authorList>
            <person name="Takahashi S."/>
            <person name="Toyoda A."/>
            <person name="Sekiyama Y."/>
            <person name="Takagi H."/>
            <person name="Nogawa T."/>
            <person name="Uramoto M."/>
            <person name="Suzuki R."/>
            <person name="Koshino H."/>
            <person name="Kumano T."/>
            <person name="Panthee S."/>
            <person name="Dairi T."/>
            <person name="Ishikawa J."/>
            <person name="Ikeda H."/>
            <person name="Sakaki Y."/>
            <person name="Osada H."/>
        </authorList>
    </citation>
    <scope>NUCLEOTIDE SEQUENCE [LARGE SCALE GENOMIC DNA]</scope>
    <source>
        <strain evidence="3 4">SN-593</strain>
    </source>
</reference>
<proteinExistence type="predicted"/>
<dbReference type="KEGG" id="arev:RVR_8345"/>
<dbReference type="Gene3D" id="3.40.1350.10">
    <property type="match status" value="1"/>
</dbReference>
<dbReference type="AlphaFoldDB" id="A0A7U3UYP7"/>
<name>A0A7U3UYP7_9ACTN</name>
<gene>
    <name evidence="3" type="ORF">RVR_8345</name>
</gene>
<keyword evidence="1" id="KW-0812">Transmembrane</keyword>
<dbReference type="GO" id="GO:0003677">
    <property type="term" value="F:DNA binding"/>
    <property type="evidence" value="ECO:0007669"/>
    <property type="project" value="InterPro"/>
</dbReference>
<dbReference type="GO" id="GO:0009307">
    <property type="term" value="P:DNA restriction-modification system"/>
    <property type="evidence" value="ECO:0007669"/>
    <property type="project" value="InterPro"/>
</dbReference>
<dbReference type="GO" id="GO:0015666">
    <property type="term" value="F:restriction endodeoxyribonuclease activity"/>
    <property type="evidence" value="ECO:0007669"/>
    <property type="project" value="TreeGrafter"/>
</dbReference>
<sequence length="204" mass="21853">MNRRSRRRRWRPDCSSILLALAVTAAGAWLVLRSIATWIETHPAVLATVIVVVGGASWYQSAAPVRAARRSAEQAAAVDDFHTLDPSDFEQAVAGLCWRDGCRDVTVVGGAGDLAADILATLPDGRRMLIQCKRYVVGRRVGSPEVQRVGGTYSIVHRADLALVVTTAGYTEAAEDYAARAGIGLVDGRQLARWADGSASPPWA</sequence>
<dbReference type="Proteomes" id="UP000595703">
    <property type="component" value="Chromosome"/>
</dbReference>
<dbReference type="InterPro" id="IPR052906">
    <property type="entry name" value="Type_IV_Methyl-Rstrct_Enzyme"/>
</dbReference>
<dbReference type="InterPro" id="IPR011335">
    <property type="entry name" value="Restrct_endonuc-II-like"/>
</dbReference>
<dbReference type="InterPro" id="IPR007560">
    <property type="entry name" value="Restrct_endonuc_IV_Mrr"/>
</dbReference>
<dbReference type="RefSeq" id="WP_202237042.1">
    <property type="nucleotide sequence ID" value="NZ_AP018365.1"/>
</dbReference>
<keyword evidence="1" id="KW-1133">Transmembrane helix</keyword>
<reference evidence="3 4" key="1">
    <citation type="journal article" date="2010" name="J. Bacteriol.">
        <title>Biochemical characterization of a novel indole prenyltransferase from Streptomyces sp. SN-593.</title>
        <authorList>
            <person name="Takahashi S."/>
            <person name="Takagi H."/>
            <person name="Toyoda A."/>
            <person name="Uramoto M."/>
            <person name="Nogawa T."/>
            <person name="Ueki M."/>
            <person name="Sakaki Y."/>
            <person name="Osada H."/>
        </authorList>
    </citation>
    <scope>NUCLEOTIDE SEQUENCE [LARGE SCALE GENOMIC DNA]</scope>
    <source>
        <strain evidence="3 4">SN-593</strain>
    </source>
</reference>